<dbReference type="AlphaFoldDB" id="A0A9P8Q7E4"/>
<dbReference type="Proteomes" id="UP000774326">
    <property type="component" value="Unassembled WGS sequence"/>
</dbReference>
<evidence type="ECO:0000256" key="1">
    <source>
        <dbReference type="SAM" id="Phobius"/>
    </source>
</evidence>
<sequence>MEGVEERHHVQAEVSLQPDDIHEGTVEDLCDLRISKDFVQNVQVLTESQGVNDPVLVPGADLHQTHQTVCAGSSSVSSVNLNVSSNGRMAKGLDVNKGLNGPASVLSIGVLKASCGFLIFWLAWLFGAAGESSKYFILEPSGLTLVPLCSSRAMSAFSKISSKMFDTDFQDSLIAEPANGLMSSISKDSKTLLIKVKTRSDALLDVSSIDLSTLL</sequence>
<keyword evidence="3" id="KW-1185">Reference proteome</keyword>
<accession>A0A9P8Q7E4</accession>
<feature type="transmembrane region" description="Helical" evidence="1">
    <location>
        <begin position="103"/>
        <end position="126"/>
    </location>
</feature>
<keyword evidence="1" id="KW-0812">Transmembrane</keyword>
<gene>
    <name evidence="2" type="ORF">WICPIJ_004618</name>
</gene>
<evidence type="ECO:0000313" key="2">
    <source>
        <dbReference type="EMBL" id="KAH3684432.1"/>
    </source>
</evidence>
<comment type="caution">
    <text evidence="2">The sequence shown here is derived from an EMBL/GenBank/DDBJ whole genome shotgun (WGS) entry which is preliminary data.</text>
</comment>
<dbReference type="EMBL" id="JAEUBG010002512">
    <property type="protein sequence ID" value="KAH3684432.1"/>
    <property type="molecule type" value="Genomic_DNA"/>
</dbReference>
<organism evidence="2 3">
    <name type="scientific">Wickerhamomyces pijperi</name>
    <name type="common">Yeast</name>
    <name type="synonym">Pichia pijperi</name>
    <dbReference type="NCBI Taxonomy" id="599730"/>
    <lineage>
        <taxon>Eukaryota</taxon>
        <taxon>Fungi</taxon>
        <taxon>Dikarya</taxon>
        <taxon>Ascomycota</taxon>
        <taxon>Saccharomycotina</taxon>
        <taxon>Saccharomycetes</taxon>
        <taxon>Phaffomycetales</taxon>
        <taxon>Wickerhamomycetaceae</taxon>
        <taxon>Wickerhamomyces</taxon>
    </lineage>
</organism>
<proteinExistence type="predicted"/>
<evidence type="ECO:0000313" key="3">
    <source>
        <dbReference type="Proteomes" id="UP000774326"/>
    </source>
</evidence>
<keyword evidence="1" id="KW-1133">Transmembrane helix</keyword>
<keyword evidence="1" id="KW-0472">Membrane</keyword>
<protein>
    <submittedName>
        <fullName evidence="2">Uncharacterized protein</fullName>
    </submittedName>
</protein>
<reference evidence="2" key="1">
    <citation type="journal article" date="2021" name="Open Biol.">
        <title>Shared evolutionary footprints suggest mitochondrial oxidative damage underlies multiple complex I losses in fungi.</title>
        <authorList>
            <person name="Schikora-Tamarit M.A."/>
            <person name="Marcet-Houben M."/>
            <person name="Nosek J."/>
            <person name="Gabaldon T."/>
        </authorList>
    </citation>
    <scope>NUCLEOTIDE SEQUENCE</scope>
    <source>
        <strain evidence="2">CBS2887</strain>
    </source>
</reference>
<reference evidence="2" key="2">
    <citation type="submission" date="2021-01" db="EMBL/GenBank/DDBJ databases">
        <authorList>
            <person name="Schikora-Tamarit M.A."/>
        </authorList>
    </citation>
    <scope>NUCLEOTIDE SEQUENCE</scope>
    <source>
        <strain evidence="2">CBS2887</strain>
    </source>
</reference>
<name>A0A9P8Q7E4_WICPI</name>